<dbReference type="Proteomes" id="UP000019050">
    <property type="component" value="Unassembled WGS sequence"/>
</dbReference>
<feature type="domain" description="CMP/dCMP-type deaminase" evidence="15">
    <location>
        <begin position="4"/>
        <end position="133"/>
    </location>
</feature>
<dbReference type="SUPFAM" id="SSF53927">
    <property type="entry name" value="Cytidine deaminase-like"/>
    <property type="match status" value="1"/>
</dbReference>
<dbReference type="PROSITE" id="PS00903">
    <property type="entry name" value="CYT_DCMP_DEAMINASES_1"/>
    <property type="match status" value="1"/>
</dbReference>
<evidence type="ECO:0000256" key="12">
    <source>
        <dbReference type="PIRSR" id="PIRSR606262-1"/>
    </source>
</evidence>
<dbReference type="eggNOG" id="COG0295">
    <property type="taxonomic scope" value="Bacteria"/>
</dbReference>
<name>W1Q2T9_ABIDE</name>
<dbReference type="NCBIfam" id="TIGR01354">
    <property type="entry name" value="cyt_deam_tetra"/>
    <property type="match status" value="1"/>
</dbReference>
<evidence type="ECO:0000256" key="7">
    <source>
        <dbReference type="ARBA" id="ARBA00022801"/>
    </source>
</evidence>
<keyword evidence="7 14" id="KW-0378">Hydrolase</keyword>
<proteinExistence type="inferred from homology"/>
<evidence type="ECO:0000256" key="11">
    <source>
        <dbReference type="ARBA" id="ARBA00049558"/>
    </source>
</evidence>
<feature type="active site" description="Proton donor" evidence="12">
    <location>
        <position position="58"/>
    </location>
</feature>
<evidence type="ECO:0000256" key="14">
    <source>
        <dbReference type="RuleBase" id="RU364006"/>
    </source>
</evidence>
<sequence length="135" mass="14837">MATYSKESLIERARQLLPKAYAPYSHFPVGAVLLMDDGQIIEGVNVENVSFGATNCAERTAIFTAVTQGYGPKSIQAIAVAGDTEDFLPPCCICRQVLVEFCRPDVPVYLTRRDGQIYETTVSQIVPLAFESLKM</sequence>
<dbReference type="InterPro" id="IPR050202">
    <property type="entry name" value="Cyt/Deoxycyt_deaminase"/>
</dbReference>
<dbReference type="HOGENOM" id="CLU_097262_0_1_9"/>
<gene>
    <name evidence="16" type="ORF">GCWU000182_001237</name>
</gene>
<dbReference type="FunFam" id="3.40.140.10:FF:000008">
    <property type="entry name" value="Cytidine deaminase"/>
    <property type="match status" value="1"/>
</dbReference>
<evidence type="ECO:0000259" key="15">
    <source>
        <dbReference type="PROSITE" id="PS51747"/>
    </source>
</evidence>
<feature type="binding site" evidence="13">
    <location>
        <position position="91"/>
    </location>
    <ligand>
        <name>Zn(2+)</name>
        <dbReference type="ChEBI" id="CHEBI:29105"/>
        <note>catalytic</note>
    </ligand>
</feature>
<evidence type="ECO:0000256" key="9">
    <source>
        <dbReference type="ARBA" id="ARBA00032005"/>
    </source>
</evidence>
<keyword evidence="6 13" id="KW-0479">Metal-binding</keyword>
<comment type="function">
    <text evidence="2 14">This enzyme scavenges exogenous and endogenous cytidine and 2'-deoxycytidine for UMP synthesis.</text>
</comment>
<comment type="similarity">
    <text evidence="3 14">Belongs to the cytidine and deoxycytidylate deaminase family.</text>
</comment>
<keyword evidence="17" id="KW-1185">Reference proteome</keyword>
<comment type="cofactor">
    <cofactor evidence="1 13 14">
        <name>Zn(2+)</name>
        <dbReference type="ChEBI" id="CHEBI:29105"/>
    </cofactor>
</comment>
<dbReference type="InterPro" id="IPR006262">
    <property type="entry name" value="Cyt_deam_tetra"/>
</dbReference>
<dbReference type="PROSITE" id="PS51747">
    <property type="entry name" value="CYT_DCMP_DEAMINASES_2"/>
    <property type="match status" value="1"/>
</dbReference>
<dbReference type="GeneID" id="84817747"/>
<dbReference type="EMBL" id="ACIN03000012">
    <property type="protein sequence ID" value="ESK65455.1"/>
    <property type="molecule type" value="Genomic_DNA"/>
</dbReference>
<dbReference type="InterPro" id="IPR002125">
    <property type="entry name" value="CMP_dCMP_dom"/>
</dbReference>
<dbReference type="GO" id="GO:0004126">
    <property type="term" value="F:cytidine deaminase activity"/>
    <property type="evidence" value="ECO:0007669"/>
    <property type="project" value="UniProtKB-UniRule"/>
</dbReference>
<evidence type="ECO:0000256" key="8">
    <source>
        <dbReference type="ARBA" id="ARBA00022833"/>
    </source>
</evidence>
<dbReference type="Pfam" id="PF00383">
    <property type="entry name" value="dCMP_cyt_deam_1"/>
    <property type="match status" value="1"/>
</dbReference>
<dbReference type="NCBIfam" id="NF004064">
    <property type="entry name" value="PRK05578.1"/>
    <property type="match status" value="1"/>
</dbReference>
<feature type="binding site" evidence="13">
    <location>
        <position position="56"/>
    </location>
    <ligand>
        <name>Zn(2+)</name>
        <dbReference type="ChEBI" id="CHEBI:29105"/>
        <note>catalytic</note>
    </ligand>
</feature>
<dbReference type="InterPro" id="IPR016193">
    <property type="entry name" value="Cytidine_deaminase-like"/>
</dbReference>
<dbReference type="CDD" id="cd01283">
    <property type="entry name" value="cytidine_deaminase"/>
    <property type="match status" value="1"/>
</dbReference>
<evidence type="ECO:0000313" key="16">
    <source>
        <dbReference type="EMBL" id="ESK65455.1"/>
    </source>
</evidence>
<feature type="binding site" evidence="13">
    <location>
        <position position="94"/>
    </location>
    <ligand>
        <name>Zn(2+)</name>
        <dbReference type="ChEBI" id="CHEBI:29105"/>
        <note>catalytic</note>
    </ligand>
</feature>
<dbReference type="STRING" id="592010.GCWU000182_001237"/>
<evidence type="ECO:0000313" key="17">
    <source>
        <dbReference type="Proteomes" id="UP000019050"/>
    </source>
</evidence>
<dbReference type="EC" id="3.5.4.5" evidence="4 14"/>
<keyword evidence="8 13" id="KW-0862">Zinc</keyword>
<dbReference type="PANTHER" id="PTHR11644">
    <property type="entry name" value="CYTIDINE DEAMINASE"/>
    <property type="match status" value="1"/>
</dbReference>
<accession>W1Q2T9</accession>
<dbReference type="PANTHER" id="PTHR11644:SF2">
    <property type="entry name" value="CYTIDINE DEAMINASE"/>
    <property type="match status" value="1"/>
</dbReference>
<dbReference type="OrthoDB" id="9795347at2"/>
<dbReference type="GO" id="GO:0072527">
    <property type="term" value="P:pyrimidine-containing compound metabolic process"/>
    <property type="evidence" value="ECO:0007669"/>
    <property type="project" value="UniProtKB-ARBA"/>
</dbReference>
<dbReference type="GO" id="GO:0055086">
    <property type="term" value="P:nucleobase-containing small molecule metabolic process"/>
    <property type="evidence" value="ECO:0007669"/>
    <property type="project" value="UniProtKB-ARBA"/>
</dbReference>
<comment type="catalytic activity">
    <reaction evidence="11 14">
        <text>cytidine + H2O + H(+) = uridine + NH4(+)</text>
        <dbReference type="Rhea" id="RHEA:16069"/>
        <dbReference type="ChEBI" id="CHEBI:15377"/>
        <dbReference type="ChEBI" id="CHEBI:15378"/>
        <dbReference type="ChEBI" id="CHEBI:16704"/>
        <dbReference type="ChEBI" id="CHEBI:17562"/>
        <dbReference type="ChEBI" id="CHEBI:28938"/>
        <dbReference type="EC" id="3.5.4.5"/>
    </reaction>
</comment>
<reference evidence="16" key="1">
    <citation type="submission" date="2013-06" db="EMBL/GenBank/DDBJ databases">
        <authorList>
            <person name="Weinstock G."/>
            <person name="Sodergren E."/>
            <person name="Clifton S."/>
            <person name="Fulton L."/>
            <person name="Fulton B."/>
            <person name="Courtney L."/>
            <person name="Fronick C."/>
            <person name="Harrison M."/>
            <person name="Strong C."/>
            <person name="Farmer C."/>
            <person name="Delahaunty K."/>
            <person name="Markovic C."/>
            <person name="Hall O."/>
            <person name="Minx P."/>
            <person name="Tomlinson C."/>
            <person name="Mitreva M."/>
            <person name="Nelson J."/>
            <person name="Hou S."/>
            <person name="Wollam A."/>
            <person name="Pepin K.H."/>
            <person name="Johnson M."/>
            <person name="Bhonagiri V."/>
            <person name="Nash W.E."/>
            <person name="Warren W."/>
            <person name="Chinwalla A."/>
            <person name="Mardis E.R."/>
            <person name="Wilson R.K."/>
        </authorList>
    </citation>
    <scope>NUCLEOTIDE SEQUENCE [LARGE SCALE GENOMIC DNA]</scope>
    <source>
        <strain evidence="16">ATCC 49176</strain>
    </source>
</reference>
<evidence type="ECO:0000256" key="10">
    <source>
        <dbReference type="ARBA" id="ARBA00049252"/>
    </source>
</evidence>
<dbReference type="GO" id="GO:0008270">
    <property type="term" value="F:zinc ion binding"/>
    <property type="evidence" value="ECO:0007669"/>
    <property type="project" value="UniProtKB-UniRule"/>
</dbReference>
<organism evidence="16 17">
    <name type="scientific">Abiotrophia defectiva ATCC 49176</name>
    <dbReference type="NCBI Taxonomy" id="592010"/>
    <lineage>
        <taxon>Bacteria</taxon>
        <taxon>Bacillati</taxon>
        <taxon>Bacillota</taxon>
        <taxon>Bacilli</taxon>
        <taxon>Lactobacillales</taxon>
        <taxon>Aerococcaceae</taxon>
        <taxon>Abiotrophia</taxon>
    </lineage>
</organism>
<comment type="caution">
    <text evidence="16">The sequence shown here is derived from an EMBL/GenBank/DDBJ whole genome shotgun (WGS) entry which is preliminary data.</text>
</comment>
<evidence type="ECO:0000256" key="3">
    <source>
        <dbReference type="ARBA" id="ARBA00006576"/>
    </source>
</evidence>
<evidence type="ECO:0000256" key="5">
    <source>
        <dbReference type="ARBA" id="ARBA00018266"/>
    </source>
</evidence>
<evidence type="ECO:0000256" key="2">
    <source>
        <dbReference type="ARBA" id="ARBA00003949"/>
    </source>
</evidence>
<evidence type="ECO:0000256" key="1">
    <source>
        <dbReference type="ARBA" id="ARBA00001947"/>
    </source>
</evidence>
<dbReference type="InterPro" id="IPR016192">
    <property type="entry name" value="APOBEC/CMP_deaminase_Zn-bd"/>
</dbReference>
<evidence type="ECO:0000256" key="13">
    <source>
        <dbReference type="PIRSR" id="PIRSR606262-3"/>
    </source>
</evidence>
<dbReference type="RefSeq" id="WP_023391879.1">
    <property type="nucleotide sequence ID" value="NZ_KI535340.1"/>
</dbReference>
<comment type="catalytic activity">
    <reaction evidence="10 14">
        <text>2'-deoxycytidine + H2O + H(+) = 2'-deoxyuridine + NH4(+)</text>
        <dbReference type="Rhea" id="RHEA:13433"/>
        <dbReference type="ChEBI" id="CHEBI:15377"/>
        <dbReference type="ChEBI" id="CHEBI:15378"/>
        <dbReference type="ChEBI" id="CHEBI:15698"/>
        <dbReference type="ChEBI" id="CHEBI:16450"/>
        <dbReference type="ChEBI" id="CHEBI:28938"/>
        <dbReference type="EC" id="3.5.4.5"/>
    </reaction>
</comment>
<dbReference type="GO" id="GO:0042802">
    <property type="term" value="F:identical protein binding"/>
    <property type="evidence" value="ECO:0007669"/>
    <property type="project" value="UniProtKB-ARBA"/>
</dbReference>
<dbReference type="Gene3D" id="3.40.140.10">
    <property type="entry name" value="Cytidine Deaminase, domain 2"/>
    <property type="match status" value="1"/>
</dbReference>
<dbReference type="AlphaFoldDB" id="W1Q2T9"/>
<evidence type="ECO:0000256" key="6">
    <source>
        <dbReference type="ARBA" id="ARBA00022723"/>
    </source>
</evidence>
<evidence type="ECO:0000256" key="4">
    <source>
        <dbReference type="ARBA" id="ARBA00012783"/>
    </source>
</evidence>
<protein>
    <recommendedName>
        <fullName evidence="5 14">Cytidine deaminase</fullName>
        <ecNumber evidence="4 14">3.5.4.5</ecNumber>
    </recommendedName>
    <alternativeName>
        <fullName evidence="9 14">Cytidine aminohydrolase</fullName>
    </alternativeName>
</protein>
<dbReference type="GO" id="GO:0005829">
    <property type="term" value="C:cytosol"/>
    <property type="evidence" value="ECO:0007669"/>
    <property type="project" value="TreeGrafter"/>
</dbReference>